<reference evidence="2" key="1">
    <citation type="submission" date="2022-11" db="UniProtKB">
        <authorList>
            <consortium name="WormBaseParasite"/>
        </authorList>
    </citation>
    <scope>IDENTIFICATION</scope>
</reference>
<sequence length="160" mass="18282">MTQIFLRRVIRQAFEIWSAVIPRNFVEVSPNDPNARILIKFEKRNHGFDGTGRVLAHALPGDYVHFDDDETWKIYRPYEKVYFGQVDLLSVAIHEIGHSLGLRHSDVINSIMQESYKNPADENGNYVFPRLLTSVIADIQSIYGPRIKSSGNGMLVFCSI</sequence>
<dbReference type="Proteomes" id="UP000887579">
    <property type="component" value="Unplaced"/>
</dbReference>
<accession>A0AC34F0R2</accession>
<name>A0AC34F0R2_9BILA</name>
<proteinExistence type="predicted"/>
<protein>
    <submittedName>
        <fullName evidence="2">Peptidase metallopeptidase domain-containing protein</fullName>
    </submittedName>
</protein>
<dbReference type="WBParaSite" id="ES5_v2.g10624.t1">
    <property type="protein sequence ID" value="ES5_v2.g10624.t1"/>
    <property type="gene ID" value="ES5_v2.g10624"/>
</dbReference>
<evidence type="ECO:0000313" key="1">
    <source>
        <dbReference type="Proteomes" id="UP000887579"/>
    </source>
</evidence>
<organism evidence="1 2">
    <name type="scientific">Panagrolaimus sp. ES5</name>
    <dbReference type="NCBI Taxonomy" id="591445"/>
    <lineage>
        <taxon>Eukaryota</taxon>
        <taxon>Metazoa</taxon>
        <taxon>Ecdysozoa</taxon>
        <taxon>Nematoda</taxon>
        <taxon>Chromadorea</taxon>
        <taxon>Rhabditida</taxon>
        <taxon>Tylenchina</taxon>
        <taxon>Panagrolaimomorpha</taxon>
        <taxon>Panagrolaimoidea</taxon>
        <taxon>Panagrolaimidae</taxon>
        <taxon>Panagrolaimus</taxon>
    </lineage>
</organism>
<evidence type="ECO:0000313" key="2">
    <source>
        <dbReference type="WBParaSite" id="ES5_v2.g10624.t1"/>
    </source>
</evidence>